<feature type="non-terminal residue" evidence="1">
    <location>
        <position position="78"/>
    </location>
</feature>
<accession>A0AAD8FGV4</accession>
<gene>
    <name evidence="1" type="ORF">Bpfe_006575</name>
</gene>
<dbReference type="Proteomes" id="UP001233172">
    <property type="component" value="Unassembled WGS sequence"/>
</dbReference>
<proteinExistence type="predicted"/>
<comment type="caution">
    <text evidence="1">The sequence shown here is derived from an EMBL/GenBank/DDBJ whole genome shotgun (WGS) entry which is preliminary data.</text>
</comment>
<reference evidence="1" key="2">
    <citation type="submission" date="2023-04" db="EMBL/GenBank/DDBJ databases">
        <authorList>
            <person name="Bu L."/>
            <person name="Lu L."/>
            <person name="Laidemitt M.R."/>
            <person name="Zhang S.M."/>
            <person name="Mutuku M."/>
            <person name="Mkoji G."/>
            <person name="Steinauer M."/>
            <person name="Loker E.S."/>
        </authorList>
    </citation>
    <scope>NUCLEOTIDE SEQUENCE</scope>
    <source>
        <strain evidence="1">KasaAsao</strain>
        <tissue evidence="1">Whole Snail</tissue>
    </source>
</reference>
<dbReference type="AlphaFoldDB" id="A0AAD8FGV4"/>
<protein>
    <submittedName>
        <fullName evidence="1">Uncharacterized protein</fullName>
    </submittedName>
</protein>
<organism evidence="1 2">
    <name type="scientific">Biomphalaria pfeifferi</name>
    <name type="common">Bloodfluke planorb</name>
    <name type="synonym">Freshwater snail</name>
    <dbReference type="NCBI Taxonomy" id="112525"/>
    <lineage>
        <taxon>Eukaryota</taxon>
        <taxon>Metazoa</taxon>
        <taxon>Spiralia</taxon>
        <taxon>Lophotrochozoa</taxon>
        <taxon>Mollusca</taxon>
        <taxon>Gastropoda</taxon>
        <taxon>Heterobranchia</taxon>
        <taxon>Euthyneura</taxon>
        <taxon>Panpulmonata</taxon>
        <taxon>Hygrophila</taxon>
        <taxon>Lymnaeoidea</taxon>
        <taxon>Planorbidae</taxon>
        <taxon>Biomphalaria</taxon>
    </lineage>
</organism>
<evidence type="ECO:0000313" key="1">
    <source>
        <dbReference type="EMBL" id="KAK0063890.1"/>
    </source>
</evidence>
<evidence type="ECO:0000313" key="2">
    <source>
        <dbReference type="Proteomes" id="UP001233172"/>
    </source>
</evidence>
<name>A0AAD8FGV4_BIOPF</name>
<dbReference type="EMBL" id="JASAOG010000019">
    <property type="protein sequence ID" value="KAK0063890.1"/>
    <property type="molecule type" value="Genomic_DNA"/>
</dbReference>
<keyword evidence="2" id="KW-1185">Reference proteome</keyword>
<sequence>YTIDGHGRRFVICGAYGSCSTDFAYFLAVDQVYDYCWSQWKMSAGSYPVFITSKSEGMVKISSKDTALADVMAIFVKF</sequence>
<reference evidence="1" key="1">
    <citation type="journal article" date="2023" name="PLoS Negl. Trop. Dis.">
        <title>A genome sequence for Biomphalaria pfeifferi, the major vector snail for the human-infecting parasite Schistosoma mansoni.</title>
        <authorList>
            <person name="Bu L."/>
            <person name="Lu L."/>
            <person name="Laidemitt M.R."/>
            <person name="Zhang S.M."/>
            <person name="Mutuku M."/>
            <person name="Mkoji G."/>
            <person name="Steinauer M."/>
            <person name="Loker E.S."/>
        </authorList>
    </citation>
    <scope>NUCLEOTIDE SEQUENCE</scope>
    <source>
        <strain evidence="1">KasaAsao</strain>
    </source>
</reference>